<accession>A0A1H7UDH6</accession>
<evidence type="ECO:0000313" key="5">
    <source>
        <dbReference type="EMBL" id="SEL95122.1"/>
    </source>
</evidence>
<dbReference type="Proteomes" id="UP000183894">
    <property type="component" value="Unassembled WGS sequence"/>
</dbReference>
<feature type="transmembrane region" description="Helical" evidence="3">
    <location>
        <begin position="105"/>
        <end position="122"/>
    </location>
</feature>
<dbReference type="InterPro" id="IPR036291">
    <property type="entry name" value="NAD(P)-bd_dom_sf"/>
</dbReference>
<dbReference type="Gene3D" id="3.40.50.720">
    <property type="entry name" value="NAD(P)-binding Rossmann-like Domain"/>
    <property type="match status" value="1"/>
</dbReference>
<dbReference type="Pfam" id="PF07885">
    <property type="entry name" value="Ion_trans_2"/>
    <property type="match status" value="1"/>
</dbReference>
<sequence length="439" mass="46352">MRAGETPRHRPGDTQFLIYDWTTVSGDMVSVRDWFGARTTIAVVFVVAVLSAVTGLVNISLPATGGLLGPYIPDTIRTAAGFTGTLTGFLLLASAFGLRRRLRAAWYSTIILLPVSAAQGLVQSPDRIEPLVALTLLVSLSVVGLGLLLFNRRAFDRDLDLTVTQLSALLAIAGAQTYATAGAYALREDFNGVDTLFDAFYFALVTGSTVGYGDITPRTPVAKLFGMSALLVTVASFAVALGVLLTPAIEARLTKALGRMTESQLDILENHVLVLGHGELTEPILEELDGRADVLIITPNAERAQRLTERGYDVLTADPSDEESLERGRVDTARSVVVATSNDAEDALAILTARQLNPDVHIVASASQRENERKLRRAGANTVISPAALGGHFLAESAIGGGGLESIEDRLLDEEPDAPPAESNDGGGGDGGTESDGSD</sequence>
<dbReference type="GO" id="GO:0006813">
    <property type="term" value="P:potassium ion transport"/>
    <property type="evidence" value="ECO:0007669"/>
    <property type="project" value="InterPro"/>
</dbReference>
<keyword evidence="5" id="KW-0406">Ion transport</keyword>
<feature type="transmembrane region" description="Helical" evidence="3">
    <location>
        <begin position="192"/>
        <end position="212"/>
    </location>
</feature>
<dbReference type="InterPro" id="IPR050721">
    <property type="entry name" value="Trk_Ktr_HKT_K-transport"/>
</dbReference>
<dbReference type="GO" id="GO:0034220">
    <property type="term" value="P:monoatomic ion transmembrane transport"/>
    <property type="evidence" value="ECO:0007669"/>
    <property type="project" value="UniProtKB-KW"/>
</dbReference>
<evidence type="ECO:0000256" key="3">
    <source>
        <dbReference type="SAM" id="Phobius"/>
    </source>
</evidence>
<dbReference type="GO" id="GO:0005886">
    <property type="term" value="C:plasma membrane"/>
    <property type="evidence" value="ECO:0007669"/>
    <property type="project" value="UniProtKB-SubCell"/>
</dbReference>
<feature type="transmembrane region" description="Helical" evidence="3">
    <location>
        <begin position="224"/>
        <end position="245"/>
    </location>
</feature>
<dbReference type="SUPFAM" id="SSF81324">
    <property type="entry name" value="Voltage-gated potassium channels"/>
    <property type="match status" value="1"/>
</dbReference>
<keyword evidence="5" id="KW-0813">Transport</keyword>
<dbReference type="Pfam" id="PF02254">
    <property type="entry name" value="TrkA_N"/>
    <property type="match status" value="1"/>
</dbReference>
<feature type="transmembrane region" description="Helical" evidence="3">
    <location>
        <begin position="40"/>
        <end position="59"/>
    </location>
</feature>
<reference evidence="5 6" key="1">
    <citation type="submission" date="2016-10" db="EMBL/GenBank/DDBJ databases">
        <authorList>
            <person name="de Groot N.N."/>
        </authorList>
    </citation>
    <scope>NUCLEOTIDE SEQUENCE [LARGE SCALE GENOMIC DNA]</scope>
    <source>
        <strain evidence="5 6">CDM_5</strain>
    </source>
</reference>
<protein>
    <submittedName>
        <fullName evidence="5">Voltage-gated potassium channel</fullName>
    </submittedName>
</protein>
<dbReference type="SUPFAM" id="SSF51735">
    <property type="entry name" value="NAD(P)-binding Rossmann-fold domains"/>
    <property type="match status" value="1"/>
</dbReference>
<feature type="transmembrane region" description="Helical" evidence="3">
    <location>
        <begin position="162"/>
        <end position="186"/>
    </location>
</feature>
<comment type="subcellular location">
    <subcellularLocation>
        <location evidence="1">Cell membrane</location>
        <topology evidence="1">Multi-pass membrane protein</topology>
    </subcellularLocation>
</comment>
<feature type="compositionally biased region" description="Gly residues" evidence="2">
    <location>
        <begin position="425"/>
        <end position="439"/>
    </location>
</feature>
<proteinExistence type="predicted"/>
<keyword evidence="3" id="KW-0812">Transmembrane</keyword>
<dbReference type="InterPro" id="IPR003148">
    <property type="entry name" value="RCK_N"/>
</dbReference>
<dbReference type="Gene3D" id="1.10.287.70">
    <property type="match status" value="1"/>
</dbReference>
<dbReference type="EMBL" id="FOAD01000012">
    <property type="protein sequence ID" value="SEL95122.1"/>
    <property type="molecule type" value="Genomic_DNA"/>
</dbReference>
<feature type="transmembrane region" description="Helical" evidence="3">
    <location>
        <begin position="128"/>
        <end position="150"/>
    </location>
</feature>
<gene>
    <name evidence="5" type="ORF">SAMN04488691_11252</name>
</gene>
<keyword evidence="5" id="KW-0407">Ion channel</keyword>
<feature type="transmembrane region" description="Helical" evidence="3">
    <location>
        <begin position="79"/>
        <end position="98"/>
    </location>
</feature>
<feature type="domain" description="RCK N-terminal" evidence="4">
    <location>
        <begin position="269"/>
        <end position="385"/>
    </location>
</feature>
<evidence type="ECO:0000313" key="6">
    <source>
        <dbReference type="Proteomes" id="UP000183894"/>
    </source>
</evidence>
<dbReference type="PANTHER" id="PTHR43833:SF9">
    <property type="entry name" value="POTASSIUM CHANNEL PROTEIN YUGO-RELATED"/>
    <property type="match status" value="1"/>
</dbReference>
<keyword evidence="3" id="KW-1133">Transmembrane helix</keyword>
<dbReference type="InterPro" id="IPR013099">
    <property type="entry name" value="K_chnl_dom"/>
</dbReference>
<evidence type="ECO:0000256" key="1">
    <source>
        <dbReference type="ARBA" id="ARBA00004651"/>
    </source>
</evidence>
<evidence type="ECO:0000259" key="4">
    <source>
        <dbReference type="PROSITE" id="PS51201"/>
    </source>
</evidence>
<evidence type="ECO:0000256" key="2">
    <source>
        <dbReference type="SAM" id="MobiDB-lite"/>
    </source>
</evidence>
<organism evidence="5 6">
    <name type="scientific">Haloferax larsenii</name>
    <dbReference type="NCBI Taxonomy" id="302484"/>
    <lineage>
        <taxon>Archaea</taxon>
        <taxon>Methanobacteriati</taxon>
        <taxon>Methanobacteriota</taxon>
        <taxon>Stenosarchaea group</taxon>
        <taxon>Halobacteria</taxon>
        <taxon>Halobacteriales</taxon>
        <taxon>Haloferacaceae</taxon>
        <taxon>Haloferax</taxon>
    </lineage>
</organism>
<keyword evidence="3" id="KW-0472">Membrane</keyword>
<dbReference type="PANTHER" id="PTHR43833">
    <property type="entry name" value="POTASSIUM CHANNEL PROTEIN 2-RELATED-RELATED"/>
    <property type="match status" value="1"/>
</dbReference>
<name>A0A1H7UDH6_HALLR</name>
<feature type="region of interest" description="Disordered" evidence="2">
    <location>
        <begin position="405"/>
        <end position="439"/>
    </location>
</feature>
<dbReference type="AlphaFoldDB" id="A0A1H7UDH6"/>
<dbReference type="PROSITE" id="PS51201">
    <property type="entry name" value="RCK_N"/>
    <property type="match status" value="1"/>
</dbReference>